<dbReference type="Proteomes" id="UP000323454">
    <property type="component" value="Unassembled WGS sequence"/>
</dbReference>
<keyword evidence="7 8" id="KW-0624">Polysaccharide degradation</keyword>
<organism evidence="11 12">
    <name type="scientific">Solihabitans fulvus</name>
    <dbReference type="NCBI Taxonomy" id="1892852"/>
    <lineage>
        <taxon>Bacteria</taxon>
        <taxon>Bacillati</taxon>
        <taxon>Actinomycetota</taxon>
        <taxon>Actinomycetes</taxon>
        <taxon>Pseudonocardiales</taxon>
        <taxon>Pseudonocardiaceae</taxon>
        <taxon>Solihabitans</taxon>
    </lineage>
</organism>
<dbReference type="InterPro" id="IPR013783">
    <property type="entry name" value="Ig-like_fold"/>
</dbReference>
<dbReference type="InterPro" id="IPR001547">
    <property type="entry name" value="Glyco_hydro_5"/>
</dbReference>
<name>A0A5B2WMN4_9PSEU</name>
<accession>A0A5B2WMN4</accession>
<keyword evidence="12" id="KW-1185">Reference proteome</keyword>
<evidence type="ECO:0000256" key="5">
    <source>
        <dbReference type="ARBA" id="ARBA00023277"/>
    </source>
</evidence>
<reference evidence="11 12" key="2">
    <citation type="submission" date="2019-09" db="EMBL/GenBank/DDBJ databases">
        <authorList>
            <person name="Jin C."/>
        </authorList>
    </citation>
    <scope>NUCLEOTIDE SEQUENCE [LARGE SCALE GENOMIC DNA]</scope>
    <source>
        <strain evidence="11 12">AN110305</strain>
    </source>
</reference>
<keyword evidence="3 8" id="KW-0378">Hydrolase</keyword>
<evidence type="ECO:0000313" key="11">
    <source>
        <dbReference type="EMBL" id="KAA2252208.1"/>
    </source>
</evidence>
<evidence type="ECO:0000256" key="8">
    <source>
        <dbReference type="RuleBase" id="RU361153"/>
    </source>
</evidence>
<dbReference type="PROSITE" id="PS51257">
    <property type="entry name" value="PROKAR_LIPOPROTEIN"/>
    <property type="match status" value="1"/>
</dbReference>
<dbReference type="InterPro" id="IPR001919">
    <property type="entry name" value="CBD2"/>
</dbReference>
<dbReference type="InterPro" id="IPR008965">
    <property type="entry name" value="CBM2/CBM3_carb-bd_dom_sf"/>
</dbReference>
<dbReference type="SUPFAM" id="SSF51445">
    <property type="entry name" value="(Trans)glycosidases"/>
    <property type="match status" value="1"/>
</dbReference>
<feature type="signal peptide" evidence="9">
    <location>
        <begin position="1"/>
        <end position="24"/>
    </location>
</feature>
<dbReference type="GO" id="GO:0030247">
    <property type="term" value="F:polysaccharide binding"/>
    <property type="evidence" value="ECO:0007669"/>
    <property type="project" value="UniProtKB-UniRule"/>
</dbReference>
<dbReference type="EMBL" id="VUOB01000076">
    <property type="protein sequence ID" value="KAA2252208.1"/>
    <property type="molecule type" value="Genomic_DNA"/>
</dbReference>
<dbReference type="InterPro" id="IPR012291">
    <property type="entry name" value="CBM2_carb-bd_dom_sf"/>
</dbReference>
<dbReference type="PANTHER" id="PTHR34142:SF1">
    <property type="entry name" value="GLYCOSIDE HYDROLASE FAMILY 5 DOMAIN-CONTAINING PROTEIN"/>
    <property type="match status" value="1"/>
</dbReference>
<protein>
    <recommendedName>
        <fullName evidence="8">Endoglucanase</fullName>
        <ecNumber evidence="8">3.2.1.4</ecNumber>
    </recommendedName>
</protein>
<reference evidence="11 12" key="1">
    <citation type="submission" date="2019-09" db="EMBL/GenBank/DDBJ databases">
        <title>Goodfellowia gen. nov., a new genus of the Pseudonocardineae related to Actinoalloteichus, containing Goodfellowia coeruleoviolacea gen. nov., comb. nov. gen. nov., comb. nov.</title>
        <authorList>
            <person name="Labeda D."/>
        </authorList>
    </citation>
    <scope>NUCLEOTIDE SEQUENCE [LARGE SCALE GENOMIC DNA]</scope>
    <source>
        <strain evidence="11 12">AN110305</strain>
    </source>
</reference>
<dbReference type="OrthoDB" id="182870at2"/>
<evidence type="ECO:0000256" key="9">
    <source>
        <dbReference type="SAM" id="SignalP"/>
    </source>
</evidence>
<dbReference type="PROSITE" id="PS51173">
    <property type="entry name" value="CBM2"/>
    <property type="match status" value="1"/>
</dbReference>
<evidence type="ECO:0000256" key="2">
    <source>
        <dbReference type="ARBA" id="ARBA00022729"/>
    </source>
</evidence>
<dbReference type="Gene3D" id="2.60.40.10">
    <property type="entry name" value="Immunoglobulins"/>
    <property type="match status" value="1"/>
</dbReference>
<evidence type="ECO:0000256" key="4">
    <source>
        <dbReference type="ARBA" id="ARBA00023001"/>
    </source>
</evidence>
<evidence type="ECO:0000313" key="12">
    <source>
        <dbReference type="Proteomes" id="UP000323454"/>
    </source>
</evidence>
<comment type="caution">
    <text evidence="11">The sequence shown here is derived from an EMBL/GenBank/DDBJ whole genome shotgun (WGS) entry which is preliminary data.</text>
</comment>
<dbReference type="Gene3D" id="2.60.40.290">
    <property type="match status" value="1"/>
</dbReference>
<gene>
    <name evidence="11" type="ORF">F0L68_36315</name>
</gene>
<evidence type="ECO:0000256" key="3">
    <source>
        <dbReference type="ARBA" id="ARBA00022801"/>
    </source>
</evidence>
<dbReference type="AlphaFoldDB" id="A0A5B2WMN4"/>
<evidence type="ECO:0000259" key="10">
    <source>
        <dbReference type="PROSITE" id="PS51173"/>
    </source>
</evidence>
<evidence type="ECO:0000256" key="1">
    <source>
        <dbReference type="ARBA" id="ARBA00000966"/>
    </source>
</evidence>
<dbReference type="SUPFAM" id="SSF49384">
    <property type="entry name" value="Carbohydrate-binding domain"/>
    <property type="match status" value="1"/>
</dbReference>
<proteinExistence type="inferred from homology"/>
<dbReference type="Gene3D" id="3.20.20.80">
    <property type="entry name" value="Glycosidases"/>
    <property type="match status" value="1"/>
</dbReference>
<dbReference type="PROSITE" id="PS00659">
    <property type="entry name" value="GLYCOSYL_HYDROL_F5"/>
    <property type="match status" value="1"/>
</dbReference>
<dbReference type="PANTHER" id="PTHR34142">
    <property type="entry name" value="ENDO-BETA-1,4-GLUCANASE A"/>
    <property type="match status" value="1"/>
</dbReference>
<evidence type="ECO:0000256" key="7">
    <source>
        <dbReference type="ARBA" id="ARBA00023326"/>
    </source>
</evidence>
<dbReference type="GO" id="GO:0008810">
    <property type="term" value="F:cellulase activity"/>
    <property type="evidence" value="ECO:0007669"/>
    <property type="project" value="UniProtKB-EC"/>
</dbReference>
<feature type="domain" description="CBM2" evidence="10">
    <location>
        <begin position="26"/>
        <end position="140"/>
    </location>
</feature>
<keyword evidence="5 8" id="KW-0119">Carbohydrate metabolism</keyword>
<comment type="similarity">
    <text evidence="8">Belongs to the glycosyl hydrolase 5 (cellulase A) family.</text>
</comment>
<dbReference type="InterPro" id="IPR017853">
    <property type="entry name" value="GH"/>
</dbReference>
<evidence type="ECO:0000256" key="6">
    <source>
        <dbReference type="ARBA" id="ARBA00023295"/>
    </source>
</evidence>
<keyword evidence="4 8" id="KW-0136">Cellulose degradation</keyword>
<keyword evidence="2 9" id="KW-0732">Signal</keyword>
<dbReference type="EC" id="3.2.1.4" evidence="8"/>
<comment type="catalytic activity">
    <reaction evidence="1 8">
        <text>Endohydrolysis of (1-&gt;4)-beta-D-glucosidic linkages in cellulose, lichenin and cereal beta-D-glucans.</text>
        <dbReference type="EC" id="3.2.1.4"/>
    </reaction>
</comment>
<sequence>MLRRTLTAGVTLALVVLAVPAASAAPTQAATGCEVAYTTKDWNTGPGQGGFGAALTVKNLGAPITSWTLRFAFPGGQQLSGSGWDATWTQSGAAVTATSLSWNGALGTGASTDLGFNGSWSGSNPKPSGFSLNDVPCNGSNAQPTVAITSPASGATFDAPATITATATATAADAGGTVARVDFALGSFQATATTAPYSATFGNVPPGSYQLTARATDDKGAVGVSDPVTVVVNGPASAAPALHVSGNKLVTSSGAAYRLLGVNRSGGEFACIQGNGMWDGPMDQASITAMRSWKVRAVRVPLNEECWLGTADVPAGGASGSVYQQNVRAYVNLLIAAGITPIVELHWSYGQYGGAGANCSETRANCQKPMPDAQYAPAFWTGVANAFKGTDAVLFDLFNEPFPDVPANDATAGWRCFRDGGTCPGIGYQVAGFQSLVNAVRATGASNVLMVGGLAWSNNLAQWLQYRPTDPLNNVMAFAHVYNFNQCVSASCWDSQLAPVAAQVPLTLTEIGENDCAHGFVDQMMAWADAHGVGYLGWTWNTWSCTSGPSLITDFNGTPTAFGQGIKDHLAMVSS</sequence>
<dbReference type="Pfam" id="PF00150">
    <property type="entry name" value="Cellulase"/>
    <property type="match status" value="1"/>
</dbReference>
<dbReference type="InterPro" id="IPR018087">
    <property type="entry name" value="Glyco_hydro_5_CS"/>
</dbReference>
<feature type="chain" id="PRO_5022959724" description="Endoglucanase" evidence="9">
    <location>
        <begin position="25"/>
        <end position="575"/>
    </location>
</feature>
<dbReference type="SMART" id="SM00637">
    <property type="entry name" value="CBD_II"/>
    <property type="match status" value="1"/>
</dbReference>
<dbReference type="Pfam" id="PF00553">
    <property type="entry name" value="CBM_2"/>
    <property type="match status" value="1"/>
</dbReference>
<keyword evidence="6 8" id="KW-0326">Glycosidase</keyword>
<dbReference type="GO" id="GO:0030245">
    <property type="term" value="P:cellulose catabolic process"/>
    <property type="evidence" value="ECO:0007669"/>
    <property type="project" value="UniProtKB-KW"/>
</dbReference>
<dbReference type="Pfam" id="PF17957">
    <property type="entry name" value="Big_7"/>
    <property type="match status" value="1"/>
</dbReference>